<organism evidence="1 2">
    <name type="scientific">Gossypium barbadense</name>
    <name type="common">Sea Island cotton</name>
    <name type="synonym">Hibiscus barbadensis</name>
    <dbReference type="NCBI Taxonomy" id="3634"/>
    <lineage>
        <taxon>Eukaryota</taxon>
        <taxon>Viridiplantae</taxon>
        <taxon>Streptophyta</taxon>
        <taxon>Embryophyta</taxon>
        <taxon>Tracheophyta</taxon>
        <taxon>Spermatophyta</taxon>
        <taxon>Magnoliopsida</taxon>
        <taxon>eudicotyledons</taxon>
        <taxon>Gunneridae</taxon>
        <taxon>Pentapetalae</taxon>
        <taxon>rosids</taxon>
        <taxon>malvids</taxon>
        <taxon>Malvales</taxon>
        <taxon>Malvaceae</taxon>
        <taxon>Malvoideae</taxon>
        <taxon>Gossypium</taxon>
    </lineage>
</organism>
<dbReference type="OrthoDB" id="202825at2759"/>
<accession>A0A2P5XZX8</accession>
<gene>
    <name evidence="1" type="ORF">GOBAR_AA11742</name>
</gene>
<proteinExistence type="predicted"/>
<name>A0A2P5XZX8_GOSBA</name>
<dbReference type="EMBL" id="KZ663932">
    <property type="protein sequence ID" value="PPS08900.1"/>
    <property type="molecule type" value="Genomic_DNA"/>
</dbReference>
<reference evidence="1 2" key="1">
    <citation type="submission" date="2015-01" db="EMBL/GenBank/DDBJ databases">
        <title>Genome of allotetraploid Gossypium barbadense reveals genomic plasticity and fiber elongation in cotton evolution.</title>
        <authorList>
            <person name="Chen X."/>
            <person name="Liu X."/>
            <person name="Zhao B."/>
            <person name="Zheng H."/>
            <person name="Hu Y."/>
            <person name="Lu G."/>
            <person name="Yang C."/>
            <person name="Chen J."/>
            <person name="Shan C."/>
            <person name="Zhang L."/>
            <person name="Zhou Y."/>
            <person name="Wang L."/>
            <person name="Guo W."/>
            <person name="Bai Y."/>
            <person name="Ruan J."/>
            <person name="Shangguan X."/>
            <person name="Mao Y."/>
            <person name="Jiang J."/>
            <person name="Zhu Y."/>
            <person name="Lei J."/>
            <person name="Kang H."/>
            <person name="Chen S."/>
            <person name="He X."/>
            <person name="Wang R."/>
            <person name="Wang Y."/>
            <person name="Chen J."/>
            <person name="Wang L."/>
            <person name="Yu S."/>
            <person name="Wang B."/>
            <person name="Wei J."/>
            <person name="Song S."/>
            <person name="Lu X."/>
            <person name="Gao Z."/>
            <person name="Gu W."/>
            <person name="Deng X."/>
            <person name="Ma D."/>
            <person name="Wang S."/>
            <person name="Liang W."/>
            <person name="Fang L."/>
            <person name="Cai C."/>
            <person name="Zhu X."/>
            <person name="Zhou B."/>
            <person name="Zhang Y."/>
            <person name="Chen Z."/>
            <person name="Xu S."/>
            <person name="Zhu R."/>
            <person name="Wang S."/>
            <person name="Zhang T."/>
            <person name="Zhao G."/>
        </authorList>
    </citation>
    <scope>NUCLEOTIDE SEQUENCE [LARGE SCALE GENOMIC DNA]</scope>
    <source>
        <strain evidence="2">cv. Xinhai21</strain>
        <tissue evidence="1">Leaf</tissue>
    </source>
</reference>
<evidence type="ECO:0000313" key="1">
    <source>
        <dbReference type="EMBL" id="PPS08900.1"/>
    </source>
</evidence>
<dbReference type="Proteomes" id="UP000239757">
    <property type="component" value="Unassembled WGS sequence"/>
</dbReference>
<dbReference type="AlphaFoldDB" id="A0A2P5XZX8"/>
<sequence length="86" mass="10059">MMKIRWKQITSHGQPSEIEHHLLFRRQLSGCQVDIDDSDHKSLQEGYISITPLGVLTHPDKDCKAYFEDWLPNLIQQHQSHNPLLD</sequence>
<evidence type="ECO:0008006" key="3">
    <source>
        <dbReference type="Google" id="ProtNLM"/>
    </source>
</evidence>
<evidence type="ECO:0000313" key="2">
    <source>
        <dbReference type="Proteomes" id="UP000239757"/>
    </source>
</evidence>
<protein>
    <recommendedName>
        <fullName evidence="3">Survival protein SurE-like phosphatase/nucleotidase domain-containing protein</fullName>
    </recommendedName>
</protein>